<feature type="domain" description="Cadherin" evidence="12">
    <location>
        <begin position="1"/>
        <end position="80"/>
    </location>
</feature>
<keyword evidence="3" id="KW-0812">Transmembrane</keyword>
<keyword evidence="4" id="KW-0677">Repeat</keyword>
<keyword evidence="2" id="KW-0245">EGF-like domain</keyword>
<accession>A0A0T6AVR4</accession>
<keyword evidence="14" id="KW-1185">Reference proteome</keyword>
<dbReference type="Pfam" id="PF00028">
    <property type="entry name" value="Cadherin"/>
    <property type="match status" value="2"/>
</dbReference>
<comment type="caution">
    <text evidence="13">The sequence shown here is derived from an EMBL/GenBank/DDBJ whole genome shotgun (WGS) entry which is preliminary data.</text>
</comment>
<dbReference type="GO" id="GO:0048589">
    <property type="term" value="P:developmental growth"/>
    <property type="evidence" value="ECO:0007669"/>
    <property type="project" value="UniProtKB-ARBA"/>
</dbReference>
<proteinExistence type="predicted"/>
<reference evidence="13 14" key="1">
    <citation type="submission" date="2015-09" db="EMBL/GenBank/DDBJ databases">
        <title>Draft genome of the scarab beetle Oryctes borbonicus.</title>
        <authorList>
            <person name="Meyer J.M."/>
            <person name="Markov G.V."/>
            <person name="Baskaran P."/>
            <person name="Herrmann M."/>
            <person name="Sommer R.J."/>
            <person name="Roedelsperger C."/>
        </authorList>
    </citation>
    <scope>NUCLEOTIDE SEQUENCE [LARGE SCALE GENOMIC DNA]</scope>
    <source>
        <strain evidence="13">OB123</strain>
        <tissue evidence="13">Whole animal</tissue>
    </source>
</reference>
<name>A0A0T6AVR4_9SCAR</name>
<dbReference type="GO" id="GO:0048513">
    <property type="term" value="P:animal organ development"/>
    <property type="evidence" value="ECO:0007669"/>
    <property type="project" value="UniProtKB-ARBA"/>
</dbReference>
<dbReference type="Proteomes" id="UP000051574">
    <property type="component" value="Unassembled WGS sequence"/>
</dbReference>
<evidence type="ECO:0000313" key="13">
    <source>
        <dbReference type="EMBL" id="KRT79053.1"/>
    </source>
</evidence>
<feature type="non-terminal residue" evidence="13">
    <location>
        <position position="1"/>
    </location>
</feature>
<dbReference type="FunFam" id="2.60.40.60:FF:000039">
    <property type="entry name" value="FAT atypical cadherin 3"/>
    <property type="match status" value="1"/>
</dbReference>
<dbReference type="CDD" id="cd11304">
    <property type="entry name" value="Cadherin_repeat"/>
    <property type="match status" value="3"/>
</dbReference>
<dbReference type="EMBL" id="LJIG01022722">
    <property type="protein sequence ID" value="KRT79053.1"/>
    <property type="molecule type" value="Genomic_DNA"/>
</dbReference>
<evidence type="ECO:0000256" key="11">
    <source>
        <dbReference type="PROSITE-ProRule" id="PRU00043"/>
    </source>
</evidence>
<evidence type="ECO:0000256" key="7">
    <source>
        <dbReference type="ARBA" id="ARBA00022989"/>
    </source>
</evidence>
<dbReference type="GO" id="GO:0030154">
    <property type="term" value="P:cell differentiation"/>
    <property type="evidence" value="ECO:0007669"/>
    <property type="project" value="UniProtKB-ARBA"/>
</dbReference>
<keyword evidence="10" id="KW-0325">Glycoprotein</keyword>
<evidence type="ECO:0000256" key="10">
    <source>
        <dbReference type="ARBA" id="ARBA00023180"/>
    </source>
</evidence>
<evidence type="ECO:0000256" key="2">
    <source>
        <dbReference type="ARBA" id="ARBA00022536"/>
    </source>
</evidence>
<evidence type="ECO:0000256" key="4">
    <source>
        <dbReference type="ARBA" id="ARBA00022737"/>
    </source>
</evidence>
<evidence type="ECO:0000256" key="1">
    <source>
        <dbReference type="ARBA" id="ARBA00004251"/>
    </source>
</evidence>
<dbReference type="GO" id="GO:0005509">
    <property type="term" value="F:calcium ion binding"/>
    <property type="evidence" value="ECO:0007669"/>
    <property type="project" value="UniProtKB-UniRule"/>
</dbReference>
<dbReference type="GO" id="GO:0007163">
    <property type="term" value="P:establishment or maintenance of cell polarity"/>
    <property type="evidence" value="ECO:0007669"/>
    <property type="project" value="UniProtKB-ARBA"/>
</dbReference>
<dbReference type="InterPro" id="IPR020894">
    <property type="entry name" value="Cadherin_CS"/>
</dbReference>
<keyword evidence="9" id="KW-1015">Disulfide bond</keyword>
<dbReference type="GO" id="GO:0048731">
    <property type="term" value="P:system development"/>
    <property type="evidence" value="ECO:0007669"/>
    <property type="project" value="UniProtKB-ARBA"/>
</dbReference>
<keyword evidence="6" id="KW-0130">Cell adhesion</keyword>
<sequence length="338" mass="38156">DLDSGDNGKVSYSIIKGDNDGHFTIDEETGYLSVANKLDRETTSNYVLEILAKDHGLPVLSRQVMVNIEISDANDNPPLFSQSNYTGVVQEDKPIGYEILKFTITDADTIPNTLPYTFDFRSGNEGNFFRLEQDGILRTATKFNHKIKNTYLLQIRVFDNGTPPLYSDTYVIVKVIEESQYPPIITPLEVNINSYLDEYPGGVIGRVHATDQDQYDTLTFSLSPTLGIMYPTHELFKIDRIDGTLTALPRLDIGDYRLNITVTDGKYFTHSIVKVIVEIVSAEMLENSIVIRFREVSPESFVLSHRKGFVKAVRNAMNCRLKDVVIISVQPSNDFEHL</sequence>
<dbReference type="GO" id="GO:0005886">
    <property type="term" value="C:plasma membrane"/>
    <property type="evidence" value="ECO:0007669"/>
    <property type="project" value="UniProtKB-SubCell"/>
</dbReference>
<organism evidence="13 14">
    <name type="scientific">Oryctes borbonicus</name>
    <dbReference type="NCBI Taxonomy" id="1629725"/>
    <lineage>
        <taxon>Eukaryota</taxon>
        <taxon>Metazoa</taxon>
        <taxon>Ecdysozoa</taxon>
        <taxon>Arthropoda</taxon>
        <taxon>Hexapoda</taxon>
        <taxon>Insecta</taxon>
        <taxon>Pterygota</taxon>
        <taxon>Neoptera</taxon>
        <taxon>Endopterygota</taxon>
        <taxon>Coleoptera</taxon>
        <taxon>Polyphaga</taxon>
        <taxon>Scarabaeiformia</taxon>
        <taxon>Scarabaeidae</taxon>
        <taxon>Dynastinae</taxon>
        <taxon>Oryctes</taxon>
    </lineage>
</organism>
<evidence type="ECO:0000256" key="8">
    <source>
        <dbReference type="ARBA" id="ARBA00023136"/>
    </source>
</evidence>
<comment type="subcellular location">
    <subcellularLocation>
        <location evidence="1">Cell membrane</location>
        <topology evidence="1">Single-pass type I membrane protein</topology>
    </subcellularLocation>
</comment>
<protein>
    <submittedName>
        <fullName evidence="13">Cadherin</fullName>
    </submittedName>
</protein>
<evidence type="ECO:0000259" key="12">
    <source>
        <dbReference type="PROSITE" id="PS50268"/>
    </source>
</evidence>
<gene>
    <name evidence="13" type="ORF">AMK59_8017</name>
</gene>
<dbReference type="GO" id="GO:0001736">
    <property type="term" value="P:establishment of planar polarity"/>
    <property type="evidence" value="ECO:0007669"/>
    <property type="project" value="UniProtKB-ARBA"/>
</dbReference>
<dbReference type="PROSITE" id="PS50268">
    <property type="entry name" value="CADHERIN_2"/>
    <property type="match status" value="3"/>
</dbReference>
<dbReference type="FunFam" id="2.60.40.60:FF:000084">
    <property type="entry name" value="FAT atypical cadherin 3"/>
    <property type="match status" value="1"/>
</dbReference>
<dbReference type="PRINTS" id="PR00205">
    <property type="entry name" value="CADHERIN"/>
</dbReference>
<dbReference type="InterPro" id="IPR015919">
    <property type="entry name" value="Cadherin-like_sf"/>
</dbReference>
<dbReference type="OrthoDB" id="6252479at2759"/>
<evidence type="ECO:0000256" key="3">
    <source>
        <dbReference type="ARBA" id="ARBA00022692"/>
    </source>
</evidence>
<evidence type="ECO:0000256" key="5">
    <source>
        <dbReference type="ARBA" id="ARBA00022837"/>
    </source>
</evidence>
<evidence type="ECO:0000313" key="14">
    <source>
        <dbReference type="Proteomes" id="UP000051574"/>
    </source>
</evidence>
<dbReference type="AlphaFoldDB" id="A0A0T6AVR4"/>
<dbReference type="GO" id="GO:0007156">
    <property type="term" value="P:homophilic cell adhesion via plasma membrane adhesion molecules"/>
    <property type="evidence" value="ECO:0007669"/>
    <property type="project" value="InterPro"/>
</dbReference>
<dbReference type="Gene3D" id="2.60.40.60">
    <property type="entry name" value="Cadherins"/>
    <property type="match status" value="3"/>
</dbReference>
<dbReference type="PROSITE" id="PS00232">
    <property type="entry name" value="CADHERIN_1"/>
    <property type="match status" value="1"/>
</dbReference>
<keyword evidence="5 11" id="KW-0106">Calcium</keyword>
<dbReference type="InterPro" id="IPR002126">
    <property type="entry name" value="Cadherin-like_dom"/>
</dbReference>
<dbReference type="PANTHER" id="PTHR24026:SF51">
    <property type="entry name" value="PROTOCADHERIN-LIKE WING POLARITY PROTEIN STAN"/>
    <property type="match status" value="1"/>
</dbReference>
<dbReference type="SMART" id="SM00112">
    <property type="entry name" value="CA"/>
    <property type="match status" value="3"/>
</dbReference>
<evidence type="ECO:0000256" key="6">
    <source>
        <dbReference type="ARBA" id="ARBA00022889"/>
    </source>
</evidence>
<evidence type="ECO:0000256" key="9">
    <source>
        <dbReference type="ARBA" id="ARBA00023157"/>
    </source>
</evidence>
<feature type="non-terminal residue" evidence="13">
    <location>
        <position position="338"/>
    </location>
</feature>
<keyword evidence="7" id="KW-1133">Transmembrane helix</keyword>
<dbReference type="PANTHER" id="PTHR24026">
    <property type="entry name" value="FAT ATYPICAL CADHERIN-RELATED"/>
    <property type="match status" value="1"/>
</dbReference>
<feature type="domain" description="Cadherin" evidence="12">
    <location>
        <begin position="200"/>
        <end position="300"/>
    </location>
</feature>
<keyword evidence="8" id="KW-0472">Membrane</keyword>
<dbReference type="FunFam" id="2.60.40.60:FF:000090">
    <property type="entry name" value="FAT atypical cadherin 3"/>
    <property type="match status" value="1"/>
</dbReference>
<dbReference type="SUPFAM" id="SSF49313">
    <property type="entry name" value="Cadherin-like"/>
    <property type="match status" value="3"/>
</dbReference>
<feature type="domain" description="Cadherin" evidence="12">
    <location>
        <begin position="81"/>
        <end position="185"/>
    </location>
</feature>